<keyword evidence="1" id="KW-0732">Signal</keyword>
<proteinExistence type="predicted"/>
<feature type="signal peptide" evidence="1">
    <location>
        <begin position="1"/>
        <end position="24"/>
    </location>
</feature>
<evidence type="ECO:0000256" key="1">
    <source>
        <dbReference type="SAM" id="SignalP"/>
    </source>
</evidence>
<name>A0AAT9FRN2_9BACT</name>
<reference evidence="2" key="1">
    <citation type="submission" date="2024-07" db="EMBL/GenBank/DDBJ databases">
        <title>Complete genome sequence of Verrucomicrobiaceae bacterium NT6N.</title>
        <authorList>
            <person name="Huang C."/>
            <person name="Takami H."/>
            <person name="Hamasaki K."/>
        </authorList>
    </citation>
    <scope>NUCLEOTIDE SEQUENCE</scope>
    <source>
        <strain evidence="2">NT6N</strain>
    </source>
</reference>
<protein>
    <submittedName>
        <fullName evidence="2">Uncharacterized protein</fullName>
    </submittedName>
</protein>
<sequence>MSKLMKLITIFCIAITISFSLAMADGVKVLSVSPDKKIEIITLLGKDQDSYENMRPHAKPRLLGSGIYARFVETNSPHSTLWSPDDSSVEAYIEWDSASTRALISQGDAKSWETELFILRKNNLTGTLSLDRAKLPALEPLLTKFTKISKEDKASIWHFSISDWKNAGSLTLSLHLDNAGWIAGKEGCQIKFHFATKDYLHFDLLKIDYTGVLPSESERWYDEGTPPYRDQIKTLYVSSDEAE</sequence>
<dbReference type="AlphaFoldDB" id="A0AAT9FRN2"/>
<organism evidence="2">
    <name type="scientific">Oceaniferula spumae</name>
    <dbReference type="NCBI Taxonomy" id="2979115"/>
    <lineage>
        <taxon>Bacteria</taxon>
        <taxon>Pseudomonadati</taxon>
        <taxon>Verrucomicrobiota</taxon>
        <taxon>Verrucomicrobiia</taxon>
        <taxon>Verrucomicrobiales</taxon>
        <taxon>Verrucomicrobiaceae</taxon>
        <taxon>Oceaniferula</taxon>
    </lineage>
</organism>
<dbReference type="KEGG" id="osu:NT6N_37040"/>
<gene>
    <name evidence="2" type="ORF">NT6N_37040</name>
</gene>
<evidence type="ECO:0000313" key="2">
    <source>
        <dbReference type="EMBL" id="BDS08664.1"/>
    </source>
</evidence>
<dbReference type="EMBL" id="AP026866">
    <property type="protein sequence ID" value="BDS08664.1"/>
    <property type="molecule type" value="Genomic_DNA"/>
</dbReference>
<feature type="chain" id="PRO_5043905303" evidence="1">
    <location>
        <begin position="25"/>
        <end position="243"/>
    </location>
</feature>
<accession>A0AAT9FRN2</accession>